<feature type="transmembrane region" description="Helical" evidence="1">
    <location>
        <begin position="6"/>
        <end position="22"/>
    </location>
</feature>
<sequence length="329" mass="38920">MLFQILLGMVQITIGTILLVEMEELDQTKKNKIRIYFLLVVIAFLLIYLNYEFGNDFGNFVTLFLFPMVISTYFYFLTANINSDSFLKAEWKNLALFNYEVDQKVLEKYLPAGTEIDIWNNKCYVSLVGFIFKNTKVLGVKIPFHINFEEVNLRFYVKRFENGEWKRGVVFIKEIVPKKAITFIANTLYQEHYETQKMRHQIIQNENTNTFTYQWKNGKNWNSIEIETKKVLNEIEVDSEAEFITEHYFGYTKISSETTFEYEVTHPRWEQLEVVNHNVTIDFRETYGNDFAFLQNIKPTSVLLAKGSEIGVKNKRKLEIKEEAYEMAV</sequence>
<dbReference type="Proteomes" id="UP001597138">
    <property type="component" value="Unassembled WGS sequence"/>
</dbReference>
<evidence type="ECO:0000313" key="3">
    <source>
        <dbReference type="Proteomes" id="UP001597138"/>
    </source>
</evidence>
<proteinExistence type="predicted"/>
<dbReference type="RefSeq" id="WP_379815960.1">
    <property type="nucleotide sequence ID" value="NZ_JBHUDZ010000002.1"/>
</dbReference>
<comment type="caution">
    <text evidence="2">The sequence shown here is derived from an EMBL/GenBank/DDBJ whole genome shotgun (WGS) entry which is preliminary data.</text>
</comment>
<protein>
    <submittedName>
        <fullName evidence="2">YqjF family protein</fullName>
    </submittedName>
</protein>
<dbReference type="EMBL" id="JBHUDZ010000002">
    <property type="protein sequence ID" value="MFD1601504.1"/>
    <property type="molecule type" value="Genomic_DNA"/>
</dbReference>
<name>A0ABW4H8M2_9FLAO</name>
<dbReference type="InterPro" id="IPR018644">
    <property type="entry name" value="DUF2071"/>
</dbReference>
<evidence type="ECO:0000313" key="2">
    <source>
        <dbReference type="EMBL" id="MFD1601504.1"/>
    </source>
</evidence>
<keyword evidence="1" id="KW-1133">Transmembrane helix</keyword>
<organism evidence="2 3">
    <name type="scientific">Flavobacterium artemisiae</name>
    <dbReference type="NCBI Taxonomy" id="2126556"/>
    <lineage>
        <taxon>Bacteria</taxon>
        <taxon>Pseudomonadati</taxon>
        <taxon>Bacteroidota</taxon>
        <taxon>Flavobacteriia</taxon>
        <taxon>Flavobacteriales</taxon>
        <taxon>Flavobacteriaceae</taxon>
        <taxon>Flavobacterium</taxon>
    </lineage>
</organism>
<keyword evidence="1" id="KW-0472">Membrane</keyword>
<feature type="transmembrane region" description="Helical" evidence="1">
    <location>
        <begin position="57"/>
        <end position="78"/>
    </location>
</feature>
<accession>A0ABW4H8M2</accession>
<keyword evidence="3" id="KW-1185">Reference proteome</keyword>
<feature type="transmembrane region" description="Helical" evidence="1">
    <location>
        <begin position="34"/>
        <end position="51"/>
    </location>
</feature>
<gene>
    <name evidence="2" type="ORF">ACFSC2_02010</name>
</gene>
<keyword evidence="1" id="KW-0812">Transmembrane</keyword>
<dbReference type="Pfam" id="PF09844">
    <property type="entry name" value="DUF2071"/>
    <property type="match status" value="1"/>
</dbReference>
<dbReference type="PANTHER" id="PTHR39186">
    <property type="entry name" value="DUF2071 FAMILY PROTEIN"/>
    <property type="match status" value="1"/>
</dbReference>
<dbReference type="PANTHER" id="PTHR39186:SF1">
    <property type="entry name" value="DUF2071 DOMAIN-CONTAINING PROTEIN"/>
    <property type="match status" value="1"/>
</dbReference>
<reference evidence="3" key="1">
    <citation type="journal article" date="2019" name="Int. J. Syst. Evol. Microbiol.">
        <title>The Global Catalogue of Microorganisms (GCM) 10K type strain sequencing project: providing services to taxonomists for standard genome sequencing and annotation.</title>
        <authorList>
            <consortium name="The Broad Institute Genomics Platform"/>
            <consortium name="The Broad Institute Genome Sequencing Center for Infectious Disease"/>
            <person name="Wu L."/>
            <person name="Ma J."/>
        </authorList>
    </citation>
    <scope>NUCLEOTIDE SEQUENCE [LARGE SCALE GENOMIC DNA]</scope>
    <source>
        <strain evidence="3">CCUG 70865</strain>
    </source>
</reference>
<evidence type="ECO:0000256" key="1">
    <source>
        <dbReference type="SAM" id="Phobius"/>
    </source>
</evidence>